<dbReference type="EMBL" id="AYZE01000014">
    <property type="protein sequence ID" value="KRM90745.1"/>
    <property type="molecule type" value="Genomic_DNA"/>
</dbReference>
<accession>A0A0R2CR05</accession>
<evidence type="ECO:0000313" key="2">
    <source>
        <dbReference type="Proteomes" id="UP000051131"/>
    </source>
</evidence>
<sequence length="319" mass="36600">MKTFFFVIDNQLLKIDSGSVWNNLESELKKQLIKYDTLIINDYQQIEYNLKKKVVSDNLKDCVVVSVGNSSFFLNVLAKLRKISLSEIPVAFILINEKTTFSTKIGVSTNPLIALKQILNTVSPTLYNLGSVHNMLTSDEQIFTDELVIGFNAYVTSIVKNSKLYSLFVQYHLPLLADFCAMTEAFINQEAFSVTTRLSEKYNFFKNAFSIRVKNLSLLPEGNSSKINNLQLEVITNLNPFSYWVIFLARKLNIFANFPFISIYSQKQIHLVINSLEFSQIDNKQLINKFYDAQLKSFSYPFWIDTDSVSITEKTNSKK</sequence>
<dbReference type="SUPFAM" id="SSF111331">
    <property type="entry name" value="NAD kinase/diacylglycerol kinase-like"/>
    <property type="match status" value="1"/>
</dbReference>
<dbReference type="Proteomes" id="UP000051131">
    <property type="component" value="Unassembled WGS sequence"/>
</dbReference>
<protein>
    <submittedName>
        <fullName evidence="1">Transcription regulator</fullName>
    </submittedName>
</protein>
<comment type="caution">
    <text evidence="1">The sequence shown here is derived from an EMBL/GenBank/DDBJ whole genome shotgun (WGS) entry which is preliminary data.</text>
</comment>
<keyword evidence="2" id="KW-1185">Reference proteome</keyword>
<dbReference type="STRING" id="1423729.FC80_GL000736"/>
<organism evidence="1 2">
    <name type="scientific">Liquorilactobacillus cacaonum DSM 21116</name>
    <dbReference type="NCBI Taxonomy" id="1423729"/>
    <lineage>
        <taxon>Bacteria</taxon>
        <taxon>Bacillati</taxon>
        <taxon>Bacillota</taxon>
        <taxon>Bacilli</taxon>
        <taxon>Lactobacillales</taxon>
        <taxon>Lactobacillaceae</taxon>
        <taxon>Liquorilactobacillus</taxon>
    </lineage>
</organism>
<evidence type="ECO:0000313" key="1">
    <source>
        <dbReference type="EMBL" id="KRM90745.1"/>
    </source>
</evidence>
<dbReference type="PATRIC" id="fig|1423729.3.peg.744"/>
<proteinExistence type="predicted"/>
<dbReference type="RefSeq" id="WP_057828969.1">
    <property type="nucleotide sequence ID" value="NZ_AYZE01000014.1"/>
</dbReference>
<dbReference type="InterPro" id="IPR016064">
    <property type="entry name" value="NAD/diacylglycerol_kinase_sf"/>
</dbReference>
<dbReference type="OrthoDB" id="9786026at2"/>
<name>A0A0R2CR05_9LACO</name>
<dbReference type="AlphaFoldDB" id="A0A0R2CR05"/>
<gene>
    <name evidence="1" type="ORF">FC80_GL000736</name>
</gene>
<reference evidence="1 2" key="1">
    <citation type="journal article" date="2015" name="Genome Announc.">
        <title>Expanding the biotechnology potential of lactobacilli through comparative genomics of 213 strains and associated genera.</title>
        <authorList>
            <person name="Sun Z."/>
            <person name="Harris H.M."/>
            <person name="McCann A."/>
            <person name="Guo C."/>
            <person name="Argimon S."/>
            <person name="Zhang W."/>
            <person name="Yang X."/>
            <person name="Jeffery I.B."/>
            <person name="Cooney J.C."/>
            <person name="Kagawa T.F."/>
            <person name="Liu W."/>
            <person name="Song Y."/>
            <person name="Salvetti E."/>
            <person name="Wrobel A."/>
            <person name="Rasinkangas P."/>
            <person name="Parkhill J."/>
            <person name="Rea M.C."/>
            <person name="O'Sullivan O."/>
            <person name="Ritari J."/>
            <person name="Douillard F.P."/>
            <person name="Paul Ross R."/>
            <person name="Yang R."/>
            <person name="Briner A.E."/>
            <person name="Felis G.E."/>
            <person name="de Vos W.M."/>
            <person name="Barrangou R."/>
            <person name="Klaenhammer T.R."/>
            <person name="Caufield P.W."/>
            <person name="Cui Y."/>
            <person name="Zhang H."/>
            <person name="O'Toole P.W."/>
        </authorList>
    </citation>
    <scope>NUCLEOTIDE SEQUENCE [LARGE SCALE GENOMIC DNA]</scope>
    <source>
        <strain evidence="1 2">DSM 21116</strain>
    </source>
</reference>